<feature type="DNA-binding region" description="H-T-H motif" evidence="2">
    <location>
        <begin position="38"/>
        <end position="57"/>
    </location>
</feature>
<organism evidence="4 5">
    <name type="scientific">Kumtagia ephedrae</name>
    <dbReference type="NCBI Taxonomy" id="2116701"/>
    <lineage>
        <taxon>Bacteria</taxon>
        <taxon>Pseudomonadati</taxon>
        <taxon>Pseudomonadota</taxon>
        <taxon>Alphaproteobacteria</taxon>
        <taxon>Hyphomicrobiales</taxon>
        <taxon>Phyllobacteriaceae</taxon>
        <taxon>Kumtagia</taxon>
    </lineage>
</organism>
<dbReference type="PROSITE" id="PS50977">
    <property type="entry name" value="HTH_TETR_2"/>
    <property type="match status" value="1"/>
</dbReference>
<evidence type="ECO:0000256" key="2">
    <source>
        <dbReference type="PROSITE-ProRule" id="PRU00335"/>
    </source>
</evidence>
<evidence type="ECO:0000259" key="3">
    <source>
        <dbReference type="PROSITE" id="PS50977"/>
    </source>
</evidence>
<proteinExistence type="predicted"/>
<feature type="domain" description="HTH tetR-type" evidence="3">
    <location>
        <begin position="17"/>
        <end position="75"/>
    </location>
</feature>
<evidence type="ECO:0000256" key="1">
    <source>
        <dbReference type="ARBA" id="ARBA00023125"/>
    </source>
</evidence>
<comment type="caution">
    <text evidence="4">The sequence shown here is derived from an EMBL/GenBank/DDBJ whole genome shotgun (WGS) entry which is preliminary data.</text>
</comment>
<dbReference type="RefSeq" id="WP_106773220.1">
    <property type="nucleotide sequence ID" value="NZ_PXYK01000015.1"/>
</dbReference>
<evidence type="ECO:0000313" key="5">
    <source>
        <dbReference type="Proteomes" id="UP000241229"/>
    </source>
</evidence>
<evidence type="ECO:0000313" key="4">
    <source>
        <dbReference type="EMBL" id="PSJ57983.1"/>
    </source>
</evidence>
<keyword evidence="5" id="KW-1185">Reference proteome</keyword>
<name>A0A2P7S689_9HYPH</name>
<dbReference type="InterPro" id="IPR009057">
    <property type="entry name" value="Homeodomain-like_sf"/>
</dbReference>
<accession>A0A2P7S689</accession>
<dbReference type="Gene3D" id="1.10.357.10">
    <property type="entry name" value="Tetracycline Repressor, domain 2"/>
    <property type="match status" value="1"/>
</dbReference>
<gene>
    <name evidence="4" type="ORF">C7I84_16060</name>
</gene>
<keyword evidence="1 2" id="KW-0238">DNA-binding</keyword>
<dbReference type="Pfam" id="PF00440">
    <property type="entry name" value="TetR_N"/>
    <property type="match status" value="1"/>
</dbReference>
<sequence>MDVSRQSMATAERGPRARTRRLLLDTASRLMQSGVTPSVTEAAEAAGVSRATAYRYFPSQAALVQAVVHEGLGPILTWKSAAKDTGERVDQLIATSLPRIEAYEATFKAALKLSLDQWARRQAGTLGEEPRLTRGHRVDLLKEAIAPLRDRLPAAQFDRLAQALSLVFGVEVLIVLKDIWGLDGEETLAVARWAAATLVQASAAAEA</sequence>
<dbReference type="Proteomes" id="UP000241229">
    <property type="component" value="Unassembled WGS sequence"/>
</dbReference>
<dbReference type="EMBL" id="PXYK01000015">
    <property type="protein sequence ID" value="PSJ57983.1"/>
    <property type="molecule type" value="Genomic_DNA"/>
</dbReference>
<dbReference type="GO" id="GO:0003677">
    <property type="term" value="F:DNA binding"/>
    <property type="evidence" value="ECO:0007669"/>
    <property type="project" value="UniProtKB-UniRule"/>
</dbReference>
<dbReference type="OrthoDB" id="3217159at2"/>
<protein>
    <submittedName>
        <fullName evidence="4">TetR family transcriptional regulator</fullName>
    </submittedName>
</protein>
<reference evidence="4 5" key="1">
    <citation type="submission" date="2018-03" db="EMBL/GenBank/DDBJ databases">
        <title>The draft genome of Mesorhizobium sp. 6GN-30.</title>
        <authorList>
            <person name="Liu L."/>
            <person name="Li L."/>
            <person name="Wang T."/>
            <person name="Zhang X."/>
            <person name="Liang L."/>
        </authorList>
    </citation>
    <scope>NUCLEOTIDE SEQUENCE [LARGE SCALE GENOMIC DNA]</scope>
    <source>
        <strain evidence="4 5">6GN30</strain>
    </source>
</reference>
<dbReference type="AlphaFoldDB" id="A0A2P7S689"/>
<dbReference type="InterPro" id="IPR001647">
    <property type="entry name" value="HTH_TetR"/>
</dbReference>
<dbReference type="SUPFAM" id="SSF46689">
    <property type="entry name" value="Homeodomain-like"/>
    <property type="match status" value="1"/>
</dbReference>